<dbReference type="PANTHER" id="PTHR19134:SF553">
    <property type="entry name" value="TYROSINE-PROTEIN PHOSPHATASE 10D-RELATED"/>
    <property type="match status" value="1"/>
</dbReference>
<proteinExistence type="predicted"/>
<dbReference type="PROSITE" id="PS00383">
    <property type="entry name" value="TYR_PHOSPHATASE_1"/>
    <property type="match status" value="1"/>
</dbReference>
<name>E9FRC6_DAPPU</name>
<dbReference type="Proteomes" id="UP000000305">
    <property type="component" value="Unassembled WGS sequence"/>
</dbReference>
<feature type="domain" description="Tyrosine-protein phosphatase" evidence="5">
    <location>
        <begin position="20"/>
        <end position="278"/>
    </location>
</feature>
<dbReference type="eggNOG" id="KOG0791">
    <property type="taxonomic scope" value="Eukaryota"/>
</dbReference>
<dbReference type="OrthoDB" id="8609993at2759"/>
<reference evidence="7 8" key="1">
    <citation type="journal article" date="2011" name="Science">
        <title>The ecoresponsive genome of Daphnia pulex.</title>
        <authorList>
            <person name="Colbourne J.K."/>
            <person name="Pfrender M.E."/>
            <person name="Gilbert D."/>
            <person name="Thomas W.K."/>
            <person name="Tucker A."/>
            <person name="Oakley T.H."/>
            <person name="Tokishita S."/>
            <person name="Aerts A."/>
            <person name="Arnold G.J."/>
            <person name="Basu M.K."/>
            <person name="Bauer D.J."/>
            <person name="Caceres C.E."/>
            <person name="Carmel L."/>
            <person name="Casola C."/>
            <person name="Choi J.H."/>
            <person name="Detter J.C."/>
            <person name="Dong Q."/>
            <person name="Dusheyko S."/>
            <person name="Eads B.D."/>
            <person name="Frohlich T."/>
            <person name="Geiler-Samerotte K.A."/>
            <person name="Gerlach D."/>
            <person name="Hatcher P."/>
            <person name="Jogdeo S."/>
            <person name="Krijgsveld J."/>
            <person name="Kriventseva E.V."/>
            <person name="Kultz D."/>
            <person name="Laforsch C."/>
            <person name="Lindquist E."/>
            <person name="Lopez J."/>
            <person name="Manak J.R."/>
            <person name="Muller J."/>
            <person name="Pangilinan J."/>
            <person name="Patwardhan R.P."/>
            <person name="Pitluck S."/>
            <person name="Pritham E.J."/>
            <person name="Rechtsteiner A."/>
            <person name="Rho M."/>
            <person name="Rogozin I.B."/>
            <person name="Sakarya O."/>
            <person name="Salamov A."/>
            <person name="Schaack S."/>
            <person name="Shapiro H."/>
            <person name="Shiga Y."/>
            <person name="Skalitzky C."/>
            <person name="Smith Z."/>
            <person name="Souvorov A."/>
            <person name="Sung W."/>
            <person name="Tang Z."/>
            <person name="Tsuchiya D."/>
            <person name="Tu H."/>
            <person name="Vos H."/>
            <person name="Wang M."/>
            <person name="Wolf Y.I."/>
            <person name="Yamagata H."/>
            <person name="Yamada T."/>
            <person name="Ye Y."/>
            <person name="Shaw J.R."/>
            <person name="Andrews J."/>
            <person name="Crease T.J."/>
            <person name="Tang H."/>
            <person name="Lucas S.M."/>
            <person name="Robertson H.M."/>
            <person name="Bork P."/>
            <person name="Koonin E.V."/>
            <person name="Zdobnov E.M."/>
            <person name="Grigoriev I.V."/>
            <person name="Lynch M."/>
            <person name="Boore J.L."/>
        </authorList>
    </citation>
    <scope>NUCLEOTIDE SEQUENCE [LARGE SCALE GENOMIC DNA]</scope>
</reference>
<dbReference type="GO" id="GO:0007411">
    <property type="term" value="P:axon guidance"/>
    <property type="evidence" value="ECO:0000318"/>
    <property type="project" value="GO_Central"/>
</dbReference>
<dbReference type="EC" id="3.1.3.48" evidence="1"/>
<comment type="catalytic activity">
    <reaction evidence="4">
        <text>O-phospho-L-tyrosyl-[protein] + H2O = L-tyrosyl-[protein] + phosphate</text>
        <dbReference type="Rhea" id="RHEA:10684"/>
        <dbReference type="Rhea" id="RHEA-COMP:10136"/>
        <dbReference type="Rhea" id="RHEA-COMP:20101"/>
        <dbReference type="ChEBI" id="CHEBI:15377"/>
        <dbReference type="ChEBI" id="CHEBI:43474"/>
        <dbReference type="ChEBI" id="CHEBI:46858"/>
        <dbReference type="ChEBI" id="CHEBI:61978"/>
        <dbReference type="EC" id="3.1.3.48"/>
    </reaction>
</comment>
<dbReference type="PROSITE" id="PS50055">
    <property type="entry name" value="TYR_PHOSPHATASE_PTP"/>
    <property type="match status" value="1"/>
</dbReference>
<dbReference type="InterPro" id="IPR016130">
    <property type="entry name" value="Tyr_Pase_AS"/>
</dbReference>
<keyword evidence="2" id="KW-0378">Hydrolase</keyword>
<evidence type="ECO:0000256" key="3">
    <source>
        <dbReference type="ARBA" id="ARBA00022912"/>
    </source>
</evidence>
<dbReference type="Gene3D" id="3.90.190.10">
    <property type="entry name" value="Protein tyrosine phosphatase superfamily"/>
    <property type="match status" value="1"/>
</dbReference>
<dbReference type="InterPro" id="IPR003595">
    <property type="entry name" value="Tyr_Pase_cat"/>
</dbReference>
<dbReference type="InterPro" id="IPR029021">
    <property type="entry name" value="Prot-tyrosine_phosphatase-like"/>
</dbReference>
<dbReference type="PhylomeDB" id="E9FRC6"/>
<protein>
    <recommendedName>
        <fullName evidence="1">protein-tyrosine-phosphatase</fullName>
        <ecNumber evidence="1">3.1.3.48</ecNumber>
    </recommendedName>
</protein>
<dbReference type="SMART" id="SM00194">
    <property type="entry name" value="PTPc"/>
    <property type="match status" value="1"/>
</dbReference>
<dbReference type="InParanoid" id="E9FRC6"/>
<dbReference type="KEGG" id="dpx:DAPPUDRAFT_300164"/>
<dbReference type="SUPFAM" id="SSF52799">
    <property type="entry name" value="(Phosphotyrosine protein) phosphatases II"/>
    <property type="match status" value="1"/>
</dbReference>
<evidence type="ECO:0000256" key="1">
    <source>
        <dbReference type="ARBA" id="ARBA00013064"/>
    </source>
</evidence>
<gene>
    <name evidence="7" type="ORF">DAPPUDRAFT_300164</name>
</gene>
<dbReference type="PROSITE" id="PS50056">
    <property type="entry name" value="TYR_PHOSPHATASE_2"/>
    <property type="match status" value="1"/>
</dbReference>
<feature type="domain" description="Tyrosine specific protein phosphatases" evidence="6">
    <location>
        <begin position="195"/>
        <end position="275"/>
    </location>
</feature>
<dbReference type="AlphaFoldDB" id="E9FRC6"/>
<accession>E9FRC6</accession>
<dbReference type="PANTHER" id="PTHR19134">
    <property type="entry name" value="RECEPTOR-TYPE TYROSINE-PROTEIN PHOSPHATASE"/>
    <property type="match status" value="1"/>
</dbReference>
<dbReference type="InterPro" id="IPR000387">
    <property type="entry name" value="Tyr_Pase_dom"/>
</dbReference>
<dbReference type="OMA" id="WRTHRNG"/>
<dbReference type="InterPro" id="IPR050348">
    <property type="entry name" value="Protein-Tyr_Phosphatase"/>
</dbReference>
<evidence type="ECO:0000259" key="6">
    <source>
        <dbReference type="PROSITE" id="PS50056"/>
    </source>
</evidence>
<dbReference type="GO" id="GO:0007165">
    <property type="term" value="P:signal transduction"/>
    <property type="evidence" value="ECO:0000318"/>
    <property type="project" value="GO_Central"/>
</dbReference>
<dbReference type="STRING" id="6669.E9FRC6"/>
<dbReference type="InterPro" id="IPR000242">
    <property type="entry name" value="PTP_cat"/>
</dbReference>
<evidence type="ECO:0000256" key="2">
    <source>
        <dbReference type="ARBA" id="ARBA00022801"/>
    </source>
</evidence>
<evidence type="ECO:0000313" key="7">
    <source>
        <dbReference type="EMBL" id="EFX90142.1"/>
    </source>
</evidence>
<dbReference type="EMBL" id="GL732523">
    <property type="protein sequence ID" value="EFX90142.1"/>
    <property type="molecule type" value="Genomic_DNA"/>
</dbReference>
<dbReference type="GO" id="GO:0004725">
    <property type="term" value="F:protein tyrosine phosphatase activity"/>
    <property type="evidence" value="ECO:0000318"/>
    <property type="project" value="GO_Central"/>
</dbReference>
<keyword evidence="8" id="KW-1185">Reference proteome</keyword>
<dbReference type="HOGENOM" id="CLU_001645_9_1_1"/>
<evidence type="ECO:0000259" key="5">
    <source>
        <dbReference type="PROSITE" id="PS50055"/>
    </source>
</evidence>
<dbReference type="Pfam" id="PF00102">
    <property type="entry name" value="Y_phosphatase"/>
    <property type="match status" value="1"/>
</dbReference>
<organism evidence="7 8">
    <name type="scientific">Daphnia pulex</name>
    <name type="common">Water flea</name>
    <dbReference type="NCBI Taxonomy" id="6669"/>
    <lineage>
        <taxon>Eukaryota</taxon>
        <taxon>Metazoa</taxon>
        <taxon>Ecdysozoa</taxon>
        <taxon>Arthropoda</taxon>
        <taxon>Crustacea</taxon>
        <taxon>Branchiopoda</taxon>
        <taxon>Diplostraca</taxon>
        <taxon>Cladocera</taxon>
        <taxon>Anomopoda</taxon>
        <taxon>Daphniidae</taxon>
        <taxon>Daphnia</taxon>
    </lineage>
</organism>
<dbReference type="FunFam" id="3.90.190.10:FF:000102">
    <property type="entry name" value="Receptor-type tyrosine-protein phosphatase"/>
    <property type="match status" value="1"/>
</dbReference>
<evidence type="ECO:0000313" key="8">
    <source>
        <dbReference type="Proteomes" id="UP000000305"/>
    </source>
</evidence>
<sequence length="278" mass="32089">MIKELRCTIEWLDANSNYELSKEYEMVKSLTDKTATCTVAQLPENRAKNRYSDILPYDHSRVKLTTVPPLLDYINASFVSDYAGNRAYIASQGPKPSTIGDFWLMCFEQNVKVIVALTMLEERGKIKCAQYWPSTESCEFGDFYVKLTKEVIGEDYTTRDFLVSKISSNGSIAPRFIKQMHFTVWPDFGCPENPEQLVNFIQAMRKESIYLNDKYRVNSPIVVHCSAGVGRTGTFIAVDWLMQEARVEKEIDIFSTILRMRECRLNMVQSEVEYFYVN</sequence>
<keyword evidence="3" id="KW-0904">Protein phosphatase</keyword>
<dbReference type="SMART" id="SM00404">
    <property type="entry name" value="PTPc_motif"/>
    <property type="match status" value="1"/>
</dbReference>
<dbReference type="PRINTS" id="PR00700">
    <property type="entry name" value="PRTYPHPHTASE"/>
</dbReference>
<evidence type="ECO:0000256" key="4">
    <source>
        <dbReference type="ARBA" id="ARBA00051722"/>
    </source>
</evidence>